<keyword evidence="1" id="KW-1133">Transmembrane helix</keyword>
<keyword evidence="1" id="KW-0472">Membrane</keyword>
<gene>
    <name evidence="2" type="ORF">ACFQJ9_13165</name>
</gene>
<dbReference type="Pfam" id="PF25957">
    <property type="entry name" value="DUF7994"/>
    <property type="match status" value="1"/>
</dbReference>
<reference evidence="2 3" key="1">
    <citation type="journal article" date="2019" name="Int. J. Syst. Evol. Microbiol.">
        <title>The Global Catalogue of Microorganisms (GCM) 10K type strain sequencing project: providing services to taxonomists for standard genome sequencing and annotation.</title>
        <authorList>
            <consortium name="The Broad Institute Genomics Platform"/>
            <consortium name="The Broad Institute Genome Sequencing Center for Infectious Disease"/>
            <person name="Wu L."/>
            <person name="Ma J."/>
        </authorList>
    </citation>
    <scope>NUCLEOTIDE SEQUENCE [LARGE SCALE GENOMIC DNA]</scope>
    <source>
        <strain evidence="2 3">XZGYJ-43</strain>
    </source>
</reference>
<organism evidence="2 3">
    <name type="scientific">Halospeciosus flavus</name>
    <dbReference type="NCBI Taxonomy" id="3032283"/>
    <lineage>
        <taxon>Archaea</taxon>
        <taxon>Methanobacteriati</taxon>
        <taxon>Methanobacteriota</taxon>
        <taxon>Stenosarchaea group</taxon>
        <taxon>Halobacteria</taxon>
        <taxon>Halobacteriales</taxon>
        <taxon>Halobacteriaceae</taxon>
        <taxon>Halospeciosus</taxon>
    </lineage>
</organism>
<keyword evidence="3" id="KW-1185">Reference proteome</keyword>
<evidence type="ECO:0000256" key="1">
    <source>
        <dbReference type="SAM" id="Phobius"/>
    </source>
</evidence>
<feature type="transmembrane region" description="Helical" evidence="1">
    <location>
        <begin position="66"/>
        <end position="84"/>
    </location>
</feature>
<proteinExistence type="predicted"/>
<dbReference type="InterPro" id="IPR058307">
    <property type="entry name" value="DUF7994"/>
</dbReference>
<dbReference type="Proteomes" id="UP001596447">
    <property type="component" value="Unassembled WGS sequence"/>
</dbReference>
<feature type="transmembrane region" description="Helical" evidence="1">
    <location>
        <begin position="90"/>
        <end position="111"/>
    </location>
</feature>
<evidence type="ECO:0000313" key="3">
    <source>
        <dbReference type="Proteomes" id="UP001596447"/>
    </source>
</evidence>
<dbReference type="EMBL" id="JBHTAR010000011">
    <property type="protein sequence ID" value="MFC7200351.1"/>
    <property type="molecule type" value="Genomic_DNA"/>
</dbReference>
<name>A0ABD5Z5A2_9EURY</name>
<accession>A0ABD5Z5A2</accession>
<keyword evidence="1" id="KW-0812">Transmembrane</keyword>
<dbReference type="RefSeq" id="WP_279527133.1">
    <property type="nucleotide sequence ID" value="NZ_CP122312.1"/>
</dbReference>
<feature type="transmembrane region" description="Helical" evidence="1">
    <location>
        <begin position="36"/>
        <end position="54"/>
    </location>
</feature>
<comment type="caution">
    <text evidence="2">The sequence shown here is derived from an EMBL/GenBank/DDBJ whole genome shotgun (WGS) entry which is preliminary data.</text>
</comment>
<protein>
    <recommendedName>
        <fullName evidence="4">SPW repeat-containing protein</fullName>
    </recommendedName>
</protein>
<sequence>MNVRPRLFGYLGVVLLVTTLPALVFAGAGAALGNLVEWVLTSLASVAYVVGGFGNPIRERVGWFRAVGLGNVLLGLSLPATAILDGSVTTPFGFVLAVGGLGLVAIGVDYIRGGKWTSVDTEAA</sequence>
<evidence type="ECO:0008006" key="4">
    <source>
        <dbReference type="Google" id="ProtNLM"/>
    </source>
</evidence>
<evidence type="ECO:0000313" key="2">
    <source>
        <dbReference type="EMBL" id="MFC7200351.1"/>
    </source>
</evidence>
<dbReference type="AlphaFoldDB" id="A0ABD5Z5A2"/>